<dbReference type="PANTHER" id="PTHR47245:SF2">
    <property type="entry name" value="PEPTIDYL-PROLYL CIS-TRANS ISOMERASE HP_0175-RELATED"/>
    <property type="match status" value="1"/>
</dbReference>
<dbReference type="Pfam" id="PF00639">
    <property type="entry name" value="Rotamase"/>
    <property type="match status" value="2"/>
</dbReference>
<evidence type="ECO:0000259" key="2">
    <source>
        <dbReference type="PROSITE" id="PS50198"/>
    </source>
</evidence>
<keyword evidence="1" id="KW-0697">Rotamase</keyword>
<dbReference type="SUPFAM" id="SSF54534">
    <property type="entry name" value="FKBP-like"/>
    <property type="match status" value="2"/>
</dbReference>
<gene>
    <name evidence="3" type="ORF">GCM10007940_15170</name>
</gene>
<feature type="domain" description="PpiC" evidence="2">
    <location>
        <begin position="130"/>
        <end position="234"/>
    </location>
</feature>
<dbReference type="GO" id="GO:0003755">
    <property type="term" value="F:peptidyl-prolyl cis-trans isomerase activity"/>
    <property type="evidence" value="ECO:0007669"/>
    <property type="project" value="UniProtKB-KW"/>
</dbReference>
<accession>A0AA37WEA1</accession>
<proteinExistence type="predicted"/>
<evidence type="ECO:0000313" key="3">
    <source>
        <dbReference type="EMBL" id="GLR16902.1"/>
    </source>
</evidence>
<dbReference type="AlphaFoldDB" id="A0AA37WEA1"/>
<reference evidence="3" key="2">
    <citation type="submission" date="2023-01" db="EMBL/GenBank/DDBJ databases">
        <title>Draft genome sequence of Portibacter lacus strain NBRC 108769.</title>
        <authorList>
            <person name="Sun Q."/>
            <person name="Mori K."/>
        </authorList>
    </citation>
    <scope>NUCLEOTIDE SEQUENCE</scope>
    <source>
        <strain evidence="3">NBRC 108769</strain>
    </source>
</reference>
<dbReference type="Gene3D" id="3.10.50.40">
    <property type="match status" value="2"/>
</dbReference>
<dbReference type="PANTHER" id="PTHR47245">
    <property type="entry name" value="PEPTIDYLPROLYL ISOMERASE"/>
    <property type="match status" value="1"/>
</dbReference>
<dbReference type="Proteomes" id="UP001156666">
    <property type="component" value="Unassembled WGS sequence"/>
</dbReference>
<evidence type="ECO:0000256" key="1">
    <source>
        <dbReference type="PROSITE-ProRule" id="PRU00278"/>
    </source>
</evidence>
<reference evidence="3" key="1">
    <citation type="journal article" date="2014" name="Int. J. Syst. Evol. Microbiol.">
        <title>Complete genome sequence of Corynebacterium casei LMG S-19264T (=DSM 44701T), isolated from a smear-ripened cheese.</title>
        <authorList>
            <consortium name="US DOE Joint Genome Institute (JGI-PGF)"/>
            <person name="Walter F."/>
            <person name="Albersmeier A."/>
            <person name="Kalinowski J."/>
            <person name="Ruckert C."/>
        </authorList>
    </citation>
    <scope>NUCLEOTIDE SEQUENCE</scope>
    <source>
        <strain evidence="3">NBRC 108769</strain>
    </source>
</reference>
<dbReference type="EMBL" id="BSOH01000007">
    <property type="protein sequence ID" value="GLR16902.1"/>
    <property type="molecule type" value="Genomic_DNA"/>
</dbReference>
<sequence>MKPTRLKMKMLKILFSITLVITCVIGSYGQNEDEILFTVEGNPVHVSEFNYIYNKNNGDKADYSKESVEEYLDLYKKFKLKVQKARDMELDTIPELITELAGYRKQLADSYLTDKEVSEKLVQQVYDRQQYDVKVRHIVVRTLKRATADEIQAAKDKIDAIYKEIKDGADFQEVAKVKSEDVNTKNQGGELNYLSAMLPNGYYEFENAMYELEEGEISEPIRSGVGFHIIQVIDKRPARGEIQVAHILLRKKEKGKFVSGVKSTADSIYQAIQDGASFEEMVTRYSQDGNTKGKGGDLGVFGISTYEKDFEDAAFGLEKDGDISKPVQTSIGWHILKRISKPEKPTYEKVRRKLQAEIKKDSRYEVAKEQMVEDIKKEANLVEYKDVLERFIADQDETFYSYKWKVDPSLQGDVFTLGDKDFSLIGFANAAKQNTRKRLRFSKTAPIKESIMELYNDYLKDQVLKYEEEHLEDKYPEFESLMREYREGILLFEATKINVWDKASQDTVGLRNFYEKNKGNYVWKERADLETYFVKTEDVKLVKKISKYVRKHSYEEVMQKLNSKENPITFDEGTYERGDLEISGIKFKEGAISDERYDVKTKTWKIRKIVKVYPSKQKTLKDARGYIIADYQDSLDKAWVKSLMDQYEVKVNQDVLDKLIQD</sequence>
<organism evidence="3 4">
    <name type="scientific">Portibacter lacus</name>
    <dbReference type="NCBI Taxonomy" id="1099794"/>
    <lineage>
        <taxon>Bacteria</taxon>
        <taxon>Pseudomonadati</taxon>
        <taxon>Bacteroidota</taxon>
        <taxon>Saprospiria</taxon>
        <taxon>Saprospirales</taxon>
        <taxon>Haliscomenobacteraceae</taxon>
        <taxon>Portibacter</taxon>
    </lineage>
</organism>
<feature type="domain" description="PpiC" evidence="2">
    <location>
        <begin position="239"/>
        <end position="340"/>
    </location>
</feature>
<dbReference type="InterPro" id="IPR046357">
    <property type="entry name" value="PPIase_dom_sf"/>
</dbReference>
<name>A0AA37WEA1_9BACT</name>
<comment type="caution">
    <text evidence="3">The sequence shown here is derived from an EMBL/GenBank/DDBJ whole genome shotgun (WGS) entry which is preliminary data.</text>
</comment>
<protein>
    <submittedName>
        <fullName evidence="3">Peptidyl-prolyl cis-trans isomerase</fullName>
    </submittedName>
</protein>
<keyword evidence="4" id="KW-1185">Reference proteome</keyword>
<dbReference type="InterPro" id="IPR050245">
    <property type="entry name" value="PrsA_foldase"/>
</dbReference>
<dbReference type="PROSITE" id="PS50198">
    <property type="entry name" value="PPIC_PPIASE_2"/>
    <property type="match status" value="2"/>
</dbReference>
<evidence type="ECO:0000313" key="4">
    <source>
        <dbReference type="Proteomes" id="UP001156666"/>
    </source>
</evidence>
<keyword evidence="1 3" id="KW-0413">Isomerase</keyword>
<dbReference type="InterPro" id="IPR000297">
    <property type="entry name" value="PPIase_PpiC"/>
</dbReference>